<keyword evidence="4" id="KW-1185">Reference proteome</keyword>
<evidence type="ECO:0000313" key="3">
    <source>
        <dbReference type="EMBL" id="EIN04334.1"/>
    </source>
</evidence>
<keyword evidence="1" id="KW-0175">Coiled coil</keyword>
<dbReference type="OrthoDB" id="3270336at2759"/>
<protein>
    <submittedName>
        <fullName evidence="3">Uncharacterized protein</fullName>
    </submittedName>
</protein>
<feature type="compositionally biased region" description="Low complexity" evidence="2">
    <location>
        <begin position="2098"/>
        <end position="2113"/>
    </location>
</feature>
<dbReference type="eggNOG" id="ENOG502SGJX">
    <property type="taxonomic scope" value="Eukaryota"/>
</dbReference>
<gene>
    <name evidence="3" type="ORF">PUNSTDRAFT_47580</name>
</gene>
<dbReference type="Proteomes" id="UP000054196">
    <property type="component" value="Unassembled WGS sequence"/>
</dbReference>
<feature type="compositionally biased region" description="Basic and acidic residues" evidence="2">
    <location>
        <begin position="2269"/>
        <end position="2278"/>
    </location>
</feature>
<organism evidence="3 4">
    <name type="scientific">Punctularia strigosozonata (strain HHB-11173)</name>
    <name type="common">White-rot fungus</name>
    <dbReference type="NCBI Taxonomy" id="741275"/>
    <lineage>
        <taxon>Eukaryota</taxon>
        <taxon>Fungi</taxon>
        <taxon>Dikarya</taxon>
        <taxon>Basidiomycota</taxon>
        <taxon>Agaricomycotina</taxon>
        <taxon>Agaricomycetes</taxon>
        <taxon>Corticiales</taxon>
        <taxon>Punctulariaceae</taxon>
        <taxon>Punctularia</taxon>
    </lineage>
</organism>
<evidence type="ECO:0000256" key="2">
    <source>
        <dbReference type="SAM" id="MobiDB-lite"/>
    </source>
</evidence>
<reference evidence="4" key="1">
    <citation type="journal article" date="2012" name="Science">
        <title>The Paleozoic origin of enzymatic lignin decomposition reconstructed from 31 fungal genomes.</title>
        <authorList>
            <person name="Floudas D."/>
            <person name="Binder M."/>
            <person name="Riley R."/>
            <person name="Barry K."/>
            <person name="Blanchette R.A."/>
            <person name="Henrissat B."/>
            <person name="Martinez A.T."/>
            <person name="Otillar R."/>
            <person name="Spatafora J.W."/>
            <person name="Yadav J.S."/>
            <person name="Aerts A."/>
            <person name="Benoit I."/>
            <person name="Boyd A."/>
            <person name="Carlson A."/>
            <person name="Copeland A."/>
            <person name="Coutinho P.M."/>
            <person name="de Vries R.P."/>
            <person name="Ferreira P."/>
            <person name="Findley K."/>
            <person name="Foster B."/>
            <person name="Gaskell J."/>
            <person name="Glotzer D."/>
            <person name="Gorecki P."/>
            <person name="Heitman J."/>
            <person name="Hesse C."/>
            <person name="Hori C."/>
            <person name="Igarashi K."/>
            <person name="Jurgens J.A."/>
            <person name="Kallen N."/>
            <person name="Kersten P."/>
            <person name="Kohler A."/>
            <person name="Kuees U."/>
            <person name="Kumar T.K.A."/>
            <person name="Kuo A."/>
            <person name="LaButti K."/>
            <person name="Larrondo L.F."/>
            <person name="Lindquist E."/>
            <person name="Ling A."/>
            <person name="Lombard V."/>
            <person name="Lucas S."/>
            <person name="Lundell T."/>
            <person name="Martin R."/>
            <person name="McLaughlin D.J."/>
            <person name="Morgenstern I."/>
            <person name="Morin E."/>
            <person name="Murat C."/>
            <person name="Nagy L.G."/>
            <person name="Nolan M."/>
            <person name="Ohm R.A."/>
            <person name="Patyshakuliyeva A."/>
            <person name="Rokas A."/>
            <person name="Ruiz-Duenas F.J."/>
            <person name="Sabat G."/>
            <person name="Salamov A."/>
            <person name="Samejima M."/>
            <person name="Schmutz J."/>
            <person name="Slot J.C."/>
            <person name="St John F."/>
            <person name="Stenlid J."/>
            <person name="Sun H."/>
            <person name="Sun S."/>
            <person name="Syed K."/>
            <person name="Tsang A."/>
            <person name="Wiebenga A."/>
            <person name="Young D."/>
            <person name="Pisabarro A."/>
            <person name="Eastwood D.C."/>
            <person name="Martin F."/>
            <person name="Cullen D."/>
            <person name="Grigoriev I.V."/>
            <person name="Hibbett D.S."/>
        </authorList>
    </citation>
    <scope>NUCLEOTIDE SEQUENCE [LARGE SCALE GENOMIC DNA]</scope>
    <source>
        <strain evidence="4">HHB-11173 SS5</strain>
    </source>
</reference>
<evidence type="ECO:0000313" key="4">
    <source>
        <dbReference type="Proteomes" id="UP000054196"/>
    </source>
</evidence>
<feature type="compositionally biased region" description="Basic and acidic residues" evidence="2">
    <location>
        <begin position="1420"/>
        <end position="1439"/>
    </location>
</feature>
<dbReference type="EMBL" id="JH687555">
    <property type="protein sequence ID" value="EIN04334.1"/>
    <property type="molecule type" value="Genomic_DNA"/>
</dbReference>
<dbReference type="RefSeq" id="XP_007388477.1">
    <property type="nucleotide sequence ID" value="XM_007388415.1"/>
</dbReference>
<evidence type="ECO:0000256" key="1">
    <source>
        <dbReference type="SAM" id="Coils"/>
    </source>
</evidence>
<feature type="compositionally biased region" description="Basic and acidic residues" evidence="2">
    <location>
        <begin position="2174"/>
        <end position="2183"/>
    </location>
</feature>
<name>R7S3A3_PUNST</name>
<dbReference type="HOGENOM" id="CLU_228976_0_0_1"/>
<sequence>MSTPATHQVPSASADEIKITLGFHHPRTGRFEQSHIALPRSAGQQNFVPLGPQSHSWADIYPDWHCAPTDWELPSDVVRPSAVRTYGPFNTPVRGSSVVTELNAVDLFTSAAPAKGGFTEIEKLRNRYGLMLQEELWDVFADERVIHRTSFYGVIPYNPNRNLGLCFMLRDPTQLADYPLLASIFDMPVYEQTIAGGVQSFFFSKEKLQQWWYIVDALVRTEASLATHPLATHARLAGVEYEAMARPTDMNMRASFSTRMRARTFAQRAINAFSPMIGEVSYLYAYLRRHLSCEEIREHLLRAGTLTPIWIDLLFTTPVFSLFGPERAGLSLRCRTRDEYLMPLIKTVRAWGLPIQFWWPADERELGGLHTVLGAATPGHNAWSIARRTMDSFAIYRPDVRPEQEGEEGIVSMNTFFRRRDAEDAAELMRANRSSWTPTDEEVITDGPACDVYLWVGDGDYLVRHLVSPTSAPNVLLAYDHRHFRINLRRREIDVYGGWGLPPRSGARRPAASQSAAAGFASYDPDIIDVDYGWDAEGDAMNEPLLLPRNPNRGQPQFGFTSEEVDTFRSAYEEYHDSLVEVVDRPFQDPFSLSFSLGGLLERLRLRYGWKTQAYTYGDTIHWRGDTTNGPLQPYDLDRLLYIYGGSRTAPDGLVLGQDVALVSRLRDYTRYVEIHASVANLPPVVHDWNFEFQSSQIGEVQLTCRTMKLTREFEDNVGVGDAGKVHPPLEALVYVFRLRDQAQEGASSVCLILKSAVSTMQAMRYLRDHPSVEGCDQVTGLARHLLHNGVAFQLAYVREASNNQPETPRQSTRHGLPFRIRETWLGKATAKDFGAWEYIVTEFLKTKRARAALMMGGPVWRIALEYGPAGLLESGVAGPSDDQKAWAAFAVDTDGARYIDDILSPEEQRLVCGSYVVIDSEKGSSGRRVLVSWFPRGNKFWDHGIWTETDEAWFRGHVAGCRSGSKQPLLSDQWRANQRPRNQRGARVFRAFEEIARASLSARLLPRVLSHRGVGHVEGVVAVILCPLLAHGGLRIIIMDLSSANPRPAASKRRKRDRGADDQDVEDIDMDGPGTDTVALRKWQDTWDETLREREIAQVHMVANFDMKAHKKQIDELTNVVAEMSEEPDRKAVEVLSARMLKIDQAQAILKARSREEPPEGRVDERAFEQLQIRLSKEEQDRHRLEEDIATAAAQLEARTAELRLVELQREEASRGIEQYRKDIQSLEGANAQLQLQLTAAQQKRPSRVSERNLSLPAFTLEPTASPSRNPFDEDDDTTSQPALTGAAGLRREMTLEEPEPKQIRRDRAKNERLVEELRAALRESEARYVNLEVECHTAKQQLADMRKVNFGWKPARVQTQLIYIQAVADAVSAAERHAEAHETATAALQEVSAKYEQETQRGVDLRTTCAQLQEDRDEQARSAQESKVETSEEHGHLAEARKDIATLESRLADASVEMNKLRRAAESLNRDCVRLHEQLSEAEKQRNAAIEEVAVTKKNHESVVGQLLASDQELQAVKEQLSAMESRLIETQRVVHREMSDAELQTEYLNDTGLIETQKVDRREMSDAELQTEYSDNTVLLELVLADRERVIAELRHGKEATENKYHALRARQDLITSSEINSRQSRELAEERQARATAQVRCDEQAASLAKLSAEYNALSAGLQSQLKEEEQNRVSALAELHKQELSTLAELHKQELSNMEIEYRSRLERVEQEHKESLEDLRQRAQVAERRCEQLEMEIQTLRESYAADVEVMNAAHERAMMEVVIDHQSEVQGLQDDLATSRAASVVTQRDAEDVERLLGNSRRMDMSELLPTPGIAPIEPDDVHMLQESGTDAISLAEINAQLRSVVENTEQLLNDAHRVQELARENGELTAVHPLKLLRLSHGFKPCLKKVQVLTAIAEEKTRERDTYLQKLNDAEMVVVNTRKSRDRAKEAVTELKHELSNRDRTEQLYVERQEVLDMMERVYDVAQETKEALVGRSPSPPPAIDDESAPVLEITDGVREPSPKTPKTLSDLPIAGVLERVVVRRAPTSGGGAMVLIARSRPKALPRDSSIASPPSGTSAPAEPSSNPPVPPNKSAGEGETAPGKATHQSSATTTPAASARVPVPTDAPSSTIQDPRTSASVQAPVATGAPPSTMQDPSASPGNVQPTSPAAGLEPSAPTTLPRTPRREITPDDVRAMRTQLLLRPSRITEQTRLLRVPVAFVPPTPKSQEKGKQVDRGPPSLPQASSSMDSAHQAQLVDDDDAIDADTESETKSWPMTPAKEKLRQEKQLVSREGRARHARYVLLVVRDRLGIKTDFDLFGVTNISAEQRRQFEESSGEDGGPTPENMIPDLSTMNTLWNKCWLQLMVENARKYFQENGKYTEDIRSEAYWEDIIWSRLSTMQKKWRQRRPRHNPKTGKEETMEEILARLATREDNLMRMRRHTDARTYV</sequence>
<feature type="region of interest" description="Disordered" evidence="2">
    <location>
        <begin position="2208"/>
        <end position="2278"/>
    </location>
</feature>
<feature type="compositionally biased region" description="Polar residues" evidence="2">
    <location>
        <begin position="2232"/>
        <end position="2243"/>
    </location>
</feature>
<feature type="coiled-coil region" evidence="1">
    <location>
        <begin position="1905"/>
        <end position="1946"/>
    </location>
</feature>
<dbReference type="KEGG" id="psq:PUNSTDRAFT_47580"/>
<feature type="compositionally biased region" description="Polar residues" evidence="2">
    <location>
        <begin position="2139"/>
        <end position="2157"/>
    </location>
</feature>
<feature type="region of interest" description="Disordered" evidence="2">
    <location>
        <begin position="1244"/>
        <end position="1310"/>
    </location>
</feature>
<feature type="region of interest" description="Disordered" evidence="2">
    <location>
        <begin position="1979"/>
        <end position="1998"/>
    </location>
</feature>
<dbReference type="GeneID" id="18882901"/>
<feature type="coiled-coil region" evidence="1">
    <location>
        <begin position="1656"/>
        <end position="1749"/>
    </location>
</feature>
<feature type="compositionally biased region" description="Acidic residues" evidence="2">
    <location>
        <begin position="2247"/>
        <end position="2258"/>
    </location>
</feature>
<accession>R7S3A3</accession>
<feature type="region of interest" description="Disordered" evidence="2">
    <location>
        <begin position="1047"/>
        <end position="1076"/>
    </location>
</feature>
<feature type="compositionally biased region" description="Basic and acidic residues" evidence="2">
    <location>
        <begin position="1291"/>
        <end position="1310"/>
    </location>
</feature>
<feature type="compositionally biased region" description="Polar residues" evidence="2">
    <location>
        <begin position="2116"/>
        <end position="2130"/>
    </location>
</feature>
<proteinExistence type="predicted"/>
<feature type="region of interest" description="Disordered" evidence="2">
    <location>
        <begin position="2042"/>
        <end position="2183"/>
    </location>
</feature>
<feature type="region of interest" description="Disordered" evidence="2">
    <location>
        <begin position="1415"/>
        <end position="1439"/>
    </location>
</feature>